<gene>
    <name evidence="1" type="ORF">SI7747_05006953</name>
    <name evidence="2" type="ORF">SI8410_05007551</name>
</gene>
<sequence length="360" mass="38723">MLAARGLRKANIPASLIQDPSPGSLQPTRLALHVNGNGCGTSCSVYVASGCRVYRFEISTEGACPAEGKDSLIVPVQTQIMQSHAVDRCPHHSEIQSIALAEGDSDSCLMLGTVDCYGQLIVSGLDATDADINRRSYSISPRGYGVGEGSWAGVCFSPSNSSTVAIVHSFCKSIDIYDQDIHLQSFQTLWYPNSSTFLQGSLLGCGSSVLAVAEGSQLTIWDLRTGGGCVQRVCGSVGDLIYAISCSPSGHVAVGGSDRCLTIYDPRRWSALARWASCSKYEITGLSFSSLNSDYMYVQGVDYEVFCGQWRENKKVFSFRGDSNWLGFSKDSKRDVLAGWCDSGSIFVADAVAAKQLEIW</sequence>
<dbReference type="OrthoDB" id="1879717at2759"/>
<organism evidence="1">
    <name type="scientific">Spirodela intermedia</name>
    <name type="common">Intermediate duckweed</name>
    <dbReference type="NCBI Taxonomy" id="51605"/>
    <lineage>
        <taxon>Eukaryota</taxon>
        <taxon>Viridiplantae</taxon>
        <taxon>Streptophyta</taxon>
        <taxon>Embryophyta</taxon>
        <taxon>Tracheophyta</taxon>
        <taxon>Spermatophyta</taxon>
        <taxon>Magnoliopsida</taxon>
        <taxon>Liliopsida</taxon>
        <taxon>Araceae</taxon>
        <taxon>Lemnoideae</taxon>
        <taxon>Spirodela</taxon>
    </lineage>
</organism>
<proteinExistence type="predicted"/>
<dbReference type="Gene3D" id="2.130.10.10">
    <property type="entry name" value="YVTN repeat-like/Quinoprotein amine dehydrogenase"/>
    <property type="match status" value="1"/>
</dbReference>
<protein>
    <submittedName>
        <fullName evidence="1">Uncharacterized protein</fullName>
    </submittedName>
</protein>
<dbReference type="InterPro" id="IPR015943">
    <property type="entry name" value="WD40/YVTN_repeat-like_dom_sf"/>
</dbReference>
<accession>A0A7I8IU93</accession>
<dbReference type="Proteomes" id="UP000663760">
    <property type="component" value="Chromosome 5"/>
</dbReference>
<dbReference type="AlphaFoldDB" id="A0A7I8IU93"/>
<dbReference type="InterPro" id="IPR036322">
    <property type="entry name" value="WD40_repeat_dom_sf"/>
</dbReference>
<evidence type="ECO:0000313" key="3">
    <source>
        <dbReference type="Proteomes" id="UP000663760"/>
    </source>
</evidence>
<reference evidence="1" key="1">
    <citation type="submission" date="2019-12" db="EMBL/GenBank/DDBJ databases">
        <authorList>
            <person name="Scholz U."/>
            <person name="Mascher M."/>
            <person name="Fiebig A."/>
        </authorList>
    </citation>
    <scope>NUCLEOTIDE SEQUENCE</scope>
</reference>
<evidence type="ECO:0000313" key="2">
    <source>
        <dbReference type="EMBL" id="CAA7396888.1"/>
    </source>
</evidence>
<evidence type="ECO:0000313" key="1">
    <source>
        <dbReference type="EMBL" id="CAA2620784.1"/>
    </source>
</evidence>
<dbReference type="PANTHER" id="PTHR47467">
    <property type="entry name" value="OS01G0867200 PROTEIN"/>
    <property type="match status" value="1"/>
</dbReference>
<dbReference type="EMBL" id="LR743592">
    <property type="protein sequence ID" value="CAA2620784.1"/>
    <property type="molecule type" value="Genomic_DNA"/>
</dbReference>
<dbReference type="SUPFAM" id="SSF50978">
    <property type="entry name" value="WD40 repeat-like"/>
    <property type="match status" value="1"/>
</dbReference>
<dbReference type="PANTHER" id="PTHR47467:SF1">
    <property type="entry name" value="WD40 REPEAT-CONTAINING PROTEIN"/>
    <property type="match status" value="1"/>
</dbReference>
<dbReference type="EMBL" id="LR746268">
    <property type="protein sequence ID" value="CAA7396888.1"/>
    <property type="molecule type" value="Genomic_DNA"/>
</dbReference>
<keyword evidence="3" id="KW-1185">Reference proteome</keyword>
<name>A0A7I8IU93_SPIIN</name>